<comment type="caution">
    <text evidence="1">The sequence shown here is derived from an EMBL/GenBank/DDBJ whole genome shotgun (WGS) entry which is preliminary data.</text>
</comment>
<dbReference type="AlphaFoldDB" id="A0A2W7QTI1"/>
<proteinExistence type="predicted"/>
<evidence type="ECO:0000313" key="2">
    <source>
        <dbReference type="Proteomes" id="UP000248882"/>
    </source>
</evidence>
<reference evidence="1 2" key="1">
    <citation type="submission" date="2018-06" db="EMBL/GenBank/DDBJ databases">
        <title>Genomic Encyclopedia of Archaeal and Bacterial Type Strains, Phase II (KMG-II): from individual species to whole genera.</title>
        <authorList>
            <person name="Goeker M."/>
        </authorList>
    </citation>
    <scope>NUCLEOTIDE SEQUENCE [LARGE SCALE GENOMIC DNA]</scope>
    <source>
        <strain evidence="1 2">DSM 19830</strain>
    </source>
</reference>
<organism evidence="1 2">
    <name type="scientific">Algoriphagus chordae</name>
    <dbReference type="NCBI Taxonomy" id="237019"/>
    <lineage>
        <taxon>Bacteria</taxon>
        <taxon>Pseudomonadati</taxon>
        <taxon>Bacteroidota</taxon>
        <taxon>Cytophagia</taxon>
        <taxon>Cytophagales</taxon>
        <taxon>Cyclobacteriaceae</taxon>
        <taxon>Algoriphagus</taxon>
    </lineage>
</organism>
<dbReference type="OrthoDB" id="826316at2"/>
<dbReference type="EMBL" id="QKZT01000008">
    <property type="protein sequence ID" value="PZX51903.1"/>
    <property type="molecule type" value="Genomic_DNA"/>
</dbReference>
<accession>A0A2W7QTI1</accession>
<dbReference type="RefSeq" id="WP_111318987.1">
    <property type="nucleotide sequence ID" value="NZ_QKZT01000008.1"/>
</dbReference>
<sequence length="199" mass="22854">MNNSPPILSLLMYNKIRSAITGYKVKKVSVNGLIIKTSYNGKMPSSDPLTALKEVKVKLDNFPNAVSLDLDLNELWGKRLSYLKDISSSSSSKFEINKNQYKIERFVTKQDKAPLSLYTFSRNDKIFALFSRVYDYGNYFNEVENCLVDKHIIERSESGANMHFVTNGEYSVIVDVFGHSQSFFWNDKEELEMCLETIL</sequence>
<protein>
    <submittedName>
        <fullName evidence="1">Uncharacterized protein</fullName>
    </submittedName>
</protein>
<evidence type="ECO:0000313" key="1">
    <source>
        <dbReference type="EMBL" id="PZX51903.1"/>
    </source>
</evidence>
<dbReference type="Proteomes" id="UP000248882">
    <property type="component" value="Unassembled WGS sequence"/>
</dbReference>
<keyword evidence="2" id="KW-1185">Reference proteome</keyword>
<gene>
    <name evidence="1" type="ORF">LV85_02052</name>
</gene>
<name>A0A2W7QTI1_9BACT</name>